<sequence length="180" mass="20537">MANGSRATKRVLALRRASDGSAFLKCECCGVSVAVALSDMHECGGNGGRKRSKVEKEPSSFQDQPRSPFCCFILCCFFRESFREKCKDQTLLEINRIGFDTWKNMSPDERRQYIIQAEKVNIAYQKILLKESENMSKVDDEADSAMVGKIDMHYEGSSDYEDSFESFESHEWDFSSSWLS</sequence>
<reference evidence="3" key="1">
    <citation type="submission" date="2025-08" db="UniProtKB">
        <authorList>
            <consortium name="RefSeq"/>
        </authorList>
    </citation>
    <scope>IDENTIFICATION</scope>
</reference>
<dbReference type="RefSeq" id="XP_019706213.1">
    <property type="nucleotide sequence ID" value="XM_019850654.2"/>
</dbReference>
<dbReference type="GeneID" id="105044800"/>
<name>A0A6J0PK58_ELAGV</name>
<dbReference type="AlphaFoldDB" id="A0A6J0PK58"/>
<evidence type="ECO:0000256" key="1">
    <source>
        <dbReference type="SAM" id="MobiDB-lite"/>
    </source>
</evidence>
<dbReference type="InterPro" id="IPR036910">
    <property type="entry name" value="HMG_box_dom_sf"/>
</dbReference>
<dbReference type="Proteomes" id="UP000504607">
    <property type="component" value="Chromosome 5"/>
</dbReference>
<dbReference type="SUPFAM" id="SSF47095">
    <property type="entry name" value="HMG-box"/>
    <property type="match status" value="1"/>
</dbReference>
<dbReference type="Gene3D" id="1.10.30.10">
    <property type="entry name" value="High mobility group box domain"/>
    <property type="match status" value="1"/>
</dbReference>
<protein>
    <submittedName>
        <fullName evidence="3">High mobility group B protein 7 isoform X1</fullName>
    </submittedName>
</protein>
<keyword evidence="2" id="KW-1185">Reference proteome</keyword>
<dbReference type="PANTHER" id="PTHR47658">
    <property type="entry name" value="HIGH MOBILITY GROUP B PROTEIN 12-RELATED"/>
    <property type="match status" value="1"/>
</dbReference>
<feature type="region of interest" description="Disordered" evidence="1">
    <location>
        <begin position="45"/>
        <end position="64"/>
    </location>
</feature>
<dbReference type="GO" id="GO:0003677">
    <property type="term" value="F:DNA binding"/>
    <property type="evidence" value="ECO:0007669"/>
    <property type="project" value="TreeGrafter"/>
</dbReference>
<dbReference type="GO" id="GO:0005634">
    <property type="term" value="C:nucleus"/>
    <property type="evidence" value="ECO:0007669"/>
    <property type="project" value="TreeGrafter"/>
</dbReference>
<dbReference type="OrthoDB" id="1919336at2759"/>
<proteinExistence type="predicted"/>
<dbReference type="InParanoid" id="A0A6J0PK58"/>
<dbReference type="GO" id="GO:0010197">
    <property type="term" value="P:polar nucleus fusion"/>
    <property type="evidence" value="ECO:0007669"/>
    <property type="project" value="TreeGrafter"/>
</dbReference>
<accession>A0A6J0PK58</accession>
<dbReference type="RefSeq" id="XP_073113046.1">
    <property type="nucleotide sequence ID" value="XM_073256945.1"/>
</dbReference>
<evidence type="ECO:0000313" key="3">
    <source>
        <dbReference type="RefSeq" id="XP_019706213.1"/>
    </source>
</evidence>
<evidence type="ECO:0000313" key="2">
    <source>
        <dbReference type="Proteomes" id="UP000504607"/>
    </source>
</evidence>
<dbReference type="PANTHER" id="PTHR47658:SF2">
    <property type="entry name" value="HMG-BOX (HIGH MOBILITY GROUP) DNA-BINDING FAMILY PROTEIN"/>
    <property type="match status" value="1"/>
</dbReference>
<gene>
    <name evidence="3" type="primary">LOC105044800</name>
</gene>
<organism evidence="2 3">
    <name type="scientific">Elaeis guineensis var. tenera</name>
    <name type="common">Oil palm</name>
    <dbReference type="NCBI Taxonomy" id="51953"/>
    <lineage>
        <taxon>Eukaryota</taxon>
        <taxon>Viridiplantae</taxon>
        <taxon>Streptophyta</taxon>
        <taxon>Embryophyta</taxon>
        <taxon>Tracheophyta</taxon>
        <taxon>Spermatophyta</taxon>
        <taxon>Magnoliopsida</taxon>
        <taxon>Liliopsida</taxon>
        <taxon>Arecaceae</taxon>
        <taxon>Arecoideae</taxon>
        <taxon>Cocoseae</taxon>
        <taxon>Elaeidinae</taxon>
        <taxon>Elaeis</taxon>
    </lineage>
</organism>